<dbReference type="Pfam" id="PF17670">
    <property type="entry name" value="DUF5530"/>
    <property type="match status" value="1"/>
</dbReference>
<reference evidence="1" key="3">
    <citation type="submission" date="2025-09" db="UniProtKB">
        <authorList>
            <consortium name="Ensembl"/>
        </authorList>
    </citation>
    <scope>IDENTIFICATION</scope>
</reference>
<reference evidence="1" key="2">
    <citation type="submission" date="2025-08" db="UniProtKB">
        <authorList>
            <consortium name="Ensembl"/>
        </authorList>
    </citation>
    <scope>IDENTIFICATION</scope>
</reference>
<dbReference type="PANTHER" id="PTHR31763">
    <property type="entry name" value="HYPOTHETICAL PROTEIN LOC689766"/>
    <property type="match status" value="1"/>
</dbReference>
<proteinExistence type="predicted"/>
<dbReference type="InterPro" id="IPR037668">
    <property type="entry name" value="SPMIP3"/>
</dbReference>
<dbReference type="Ensembl" id="ENSPMRT00000010193.1">
    <property type="protein sequence ID" value="ENSPMRP00000009557.1"/>
    <property type="gene ID" value="ENSPMRG00000006400.1"/>
</dbReference>
<organism evidence="1 2">
    <name type="scientific">Podarcis muralis</name>
    <name type="common">Wall lizard</name>
    <name type="synonym">Lacerta muralis</name>
    <dbReference type="NCBI Taxonomy" id="64176"/>
    <lineage>
        <taxon>Eukaryota</taxon>
        <taxon>Metazoa</taxon>
        <taxon>Chordata</taxon>
        <taxon>Craniata</taxon>
        <taxon>Vertebrata</taxon>
        <taxon>Euteleostomi</taxon>
        <taxon>Lepidosauria</taxon>
        <taxon>Squamata</taxon>
        <taxon>Bifurcata</taxon>
        <taxon>Unidentata</taxon>
        <taxon>Episquamata</taxon>
        <taxon>Laterata</taxon>
        <taxon>Lacertibaenia</taxon>
        <taxon>Lacertidae</taxon>
        <taxon>Podarcis</taxon>
    </lineage>
</organism>
<reference evidence="1 2" key="1">
    <citation type="journal article" date="2019" name="Proc. Natl. Acad. Sci. U.S.A.">
        <title>Regulatory changes in pterin and carotenoid genes underlie balanced color polymorphisms in the wall lizard.</title>
        <authorList>
            <person name="Andrade P."/>
            <person name="Pinho C."/>
            <person name="Perez I de Lanuza G."/>
            <person name="Afonso S."/>
            <person name="Brejcha J."/>
            <person name="Rubin C.J."/>
            <person name="Wallerman O."/>
            <person name="Pereira P."/>
            <person name="Sabatino S.J."/>
            <person name="Bellati A."/>
            <person name="Pellitteri-Rosa D."/>
            <person name="Bosakova Z."/>
            <person name="Bunikis I."/>
            <person name="Carretero M.A."/>
            <person name="Feiner N."/>
            <person name="Marsik P."/>
            <person name="Pauperio F."/>
            <person name="Salvi D."/>
            <person name="Soler L."/>
            <person name="While G.M."/>
            <person name="Uller T."/>
            <person name="Font E."/>
            <person name="Andersson L."/>
            <person name="Carneiro M."/>
        </authorList>
    </citation>
    <scope>NUCLEOTIDE SEQUENCE</scope>
</reference>
<dbReference type="Proteomes" id="UP000472272">
    <property type="component" value="Chromosome 3"/>
</dbReference>
<name>A0A670ID72_PODMU</name>
<dbReference type="PANTHER" id="PTHR31763:SF2">
    <property type="entry name" value="CHROMOSOME 1 OPEN READING FRAME 100"/>
    <property type="match status" value="1"/>
</dbReference>
<evidence type="ECO:0000313" key="2">
    <source>
        <dbReference type="Proteomes" id="UP000472272"/>
    </source>
</evidence>
<dbReference type="GeneTree" id="ENSGT01020000232354"/>
<accession>A0A670ID72</accession>
<protein>
    <submittedName>
        <fullName evidence="1">Uncharacterized protein</fullName>
    </submittedName>
</protein>
<sequence length="147" mass="16804">MAGTAIRLRQFVDTSPQMPPGYILHQGKDVVGYYPGQTARVHYEYPPESERRYEMYFEQLAIESNPLPSRKHHQSTPDIWLSSLCLKTSKEGDSTTLLGSKFQCRTALTVRKFFLMFRWNLLSCSLDPLLRVRFSGAAENNLSPSSI</sequence>
<keyword evidence="2" id="KW-1185">Reference proteome</keyword>
<evidence type="ECO:0000313" key="1">
    <source>
        <dbReference type="Ensembl" id="ENSPMRP00000009557.1"/>
    </source>
</evidence>
<dbReference type="AlphaFoldDB" id="A0A670ID72"/>